<dbReference type="Pfam" id="PF02629">
    <property type="entry name" value="CoA_binding"/>
    <property type="match status" value="1"/>
</dbReference>
<dbReference type="InterPro" id="IPR003781">
    <property type="entry name" value="CoA-bd"/>
</dbReference>
<accession>X1T6I0</accession>
<dbReference type="PANTHER" id="PTHR11117:SF2">
    <property type="entry name" value="SUCCINATE--COA LIGASE [ADP_GDP-FORMING] SUBUNIT ALPHA, MITOCHONDRIAL"/>
    <property type="match status" value="1"/>
</dbReference>
<sequence>VGGTSPGKGGRDIYGVPVYDCIRQMNNRDGIDASIVVVPPAFVKDAVFEAIDNKIELINIVTERVPRRDTVEILCLAEERGARIIGPNSLGLISPGKTKLGMIGGPAEDVRKAYQRGYVGIISRSGGMTTEIAFSLTIKGIGQSTCISIGGDPIVGSTFIDLLPLYQKDPCTKALLLFCEPGGTMEEDLAEYVAKNGLQLPIIAFVAGRFADKMPGVRFGHAASINWTGINTFATLFKSFTLPIIYLHFNEYTHILIV</sequence>
<dbReference type="Gene3D" id="3.40.50.261">
    <property type="entry name" value="Succinyl-CoA synthetase domains"/>
    <property type="match status" value="1"/>
</dbReference>
<dbReference type="SUPFAM" id="SSF51735">
    <property type="entry name" value="NAD(P)-binding Rossmann-fold domains"/>
    <property type="match status" value="1"/>
</dbReference>
<dbReference type="GO" id="GO:0006099">
    <property type="term" value="P:tricarboxylic acid cycle"/>
    <property type="evidence" value="ECO:0007669"/>
    <property type="project" value="TreeGrafter"/>
</dbReference>
<name>X1T6I0_9ZZZZ</name>
<dbReference type="PANTHER" id="PTHR11117">
    <property type="entry name" value="SUCCINYL-COA LIGASE SUBUNIT ALPHA"/>
    <property type="match status" value="1"/>
</dbReference>
<dbReference type="InterPro" id="IPR036291">
    <property type="entry name" value="NAD(P)-bd_dom_sf"/>
</dbReference>
<dbReference type="Gene3D" id="3.40.50.720">
    <property type="entry name" value="NAD(P)-binding Rossmann-like Domain"/>
    <property type="match status" value="1"/>
</dbReference>
<reference evidence="5" key="1">
    <citation type="journal article" date="2014" name="Front. Microbiol.">
        <title>High frequency of phylogenetically diverse reductive dehalogenase-homologous genes in deep subseafloor sedimentary metagenomes.</title>
        <authorList>
            <person name="Kawai M."/>
            <person name="Futagami T."/>
            <person name="Toyoda A."/>
            <person name="Takaki Y."/>
            <person name="Nishi S."/>
            <person name="Hori S."/>
            <person name="Arai W."/>
            <person name="Tsubouchi T."/>
            <person name="Morono Y."/>
            <person name="Uchiyama I."/>
            <person name="Ito T."/>
            <person name="Fujiyama A."/>
            <person name="Inagaki F."/>
            <person name="Takami H."/>
        </authorList>
    </citation>
    <scope>NUCLEOTIDE SEQUENCE</scope>
    <source>
        <strain evidence="5">Expedition CK06-06</strain>
    </source>
</reference>
<dbReference type="GO" id="GO:0009361">
    <property type="term" value="C:succinate-CoA ligase complex (ADP-forming)"/>
    <property type="evidence" value="ECO:0007669"/>
    <property type="project" value="TreeGrafter"/>
</dbReference>
<dbReference type="PRINTS" id="PR01798">
    <property type="entry name" value="SCOASYNTHASE"/>
</dbReference>
<gene>
    <name evidence="5" type="ORF">S12H4_21422</name>
</gene>
<evidence type="ECO:0000256" key="1">
    <source>
        <dbReference type="ARBA" id="ARBA00022598"/>
    </source>
</evidence>
<feature type="non-terminal residue" evidence="5">
    <location>
        <position position="258"/>
    </location>
</feature>
<dbReference type="GO" id="GO:0004775">
    <property type="term" value="F:succinate-CoA ligase (ADP-forming) activity"/>
    <property type="evidence" value="ECO:0007669"/>
    <property type="project" value="TreeGrafter"/>
</dbReference>
<dbReference type="Pfam" id="PF00549">
    <property type="entry name" value="Ligase_CoA"/>
    <property type="match status" value="1"/>
</dbReference>
<dbReference type="EMBL" id="BARW01011014">
    <property type="protein sequence ID" value="GAI83175.1"/>
    <property type="molecule type" value="Genomic_DNA"/>
</dbReference>
<dbReference type="InterPro" id="IPR005811">
    <property type="entry name" value="SUCC_ACL_C"/>
</dbReference>
<dbReference type="InterPro" id="IPR016102">
    <property type="entry name" value="Succinyl-CoA_synth-like"/>
</dbReference>
<feature type="domain" description="CoA-binding" evidence="4">
    <location>
        <begin position="1"/>
        <end position="63"/>
    </location>
</feature>
<protein>
    <recommendedName>
        <fullName evidence="6">CoA-binding domain-containing protein</fullName>
    </recommendedName>
</protein>
<proteinExistence type="predicted"/>
<evidence type="ECO:0000259" key="4">
    <source>
        <dbReference type="Pfam" id="PF02629"/>
    </source>
</evidence>
<feature type="domain" description="ATP-citrate synthase/succinyl-CoA ligase C-terminal" evidence="3">
    <location>
        <begin position="122"/>
        <end position="234"/>
    </location>
</feature>
<organism evidence="5">
    <name type="scientific">marine sediment metagenome</name>
    <dbReference type="NCBI Taxonomy" id="412755"/>
    <lineage>
        <taxon>unclassified sequences</taxon>
        <taxon>metagenomes</taxon>
        <taxon>ecological metagenomes</taxon>
    </lineage>
</organism>
<evidence type="ECO:0008006" key="6">
    <source>
        <dbReference type="Google" id="ProtNLM"/>
    </source>
</evidence>
<dbReference type="GO" id="GO:0004776">
    <property type="term" value="F:succinate-CoA ligase (GDP-forming) activity"/>
    <property type="evidence" value="ECO:0007669"/>
    <property type="project" value="TreeGrafter"/>
</dbReference>
<dbReference type="AlphaFoldDB" id="X1T6I0"/>
<dbReference type="PIRSF" id="PIRSF001553">
    <property type="entry name" value="SucCS_alpha"/>
    <property type="match status" value="1"/>
</dbReference>
<feature type="non-terminal residue" evidence="5">
    <location>
        <position position="1"/>
    </location>
</feature>
<dbReference type="SUPFAM" id="SSF52210">
    <property type="entry name" value="Succinyl-CoA synthetase domains"/>
    <property type="match status" value="1"/>
</dbReference>
<evidence type="ECO:0000256" key="2">
    <source>
        <dbReference type="ARBA" id="ARBA00022741"/>
    </source>
</evidence>
<comment type="caution">
    <text evidence="5">The sequence shown here is derived from an EMBL/GenBank/DDBJ whole genome shotgun (WGS) entry which is preliminary data.</text>
</comment>
<evidence type="ECO:0000313" key="5">
    <source>
        <dbReference type="EMBL" id="GAI83175.1"/>
    </source>
</evidence>
<keyword evidence="2" id="KW-0547">Nucleotide-binding</keyword>
<keyword evidence="1" id="KW-0436">Ligase</keyword>
<dbReference type="GO" id="GO:0000166">
    <property type="term" value="F:nucleotide binding"/>
    <property type="evidence" value="ECO:0007669"/>
    <property type="project" value="UniProtKB-KW"/>
</dbReference>
<evidence type="ECO:0000259" key="3">
    <source>
        <dbReference type="Pfam" id="PF00549"/>
    </source>
</evidence>
<dbReference type="InterPro" id="IPR005810">
    <property type="entry name" value="CoA_lig_alpha"/>
</dbReference>